<dbReference type="AlphaFoldDB" id="A0A8H3G4V7"/>
<protein>
    <submittedName>
        <fullName evidence="1">Uncharacterized protein</fullName>
    </submittedName>
</protein>
<comment type="caution">
    <text evidence="1">The sequence shown here is derived from an EMBL/GenBank/DDBJ whole genome shotgun (WGS) entry which is preliminary data.</text>
</comment>
<evidence type="ECO:0000313" key="2">
    <source>
        <dbReference type="Proteomes" id="UP000664521"/>
    </source>
</evidence>
<proteinExistence type="predicted"/>
<evidence type="ECO:0000313" key="1">
    <source>
        <dbReference type="EMBL" id="CAF9934622.1"/>
    </source>
</evidence>
<dbReference type="EMBL" id="CAJPDS010000076">
    <property type="protein sequence ID" value="CAF9934622.1"/>
    <property type="molecule type" value="Genomic_DNA"/>
</dbReference>
<dbReference type="Proteomes" id="UP000664521">
    <property type="component" value="Unassembled WGS sequence"/>
</dbReference>
<organism evidence="1 2">
    <name type="scientific">Heterodermia speciosa</name>
    <dbReference type="NCBI Taxonomy" id="116794"/>
    <lineage>
        <taxon>Eukaryota</taxon>
        <taxon>Fungi</taxon>
        <taxon>Dikarya</taxon>
        <taxon>Ascomycota</taxon>
        <taxon>Pezizomycotina</taxon>
        <taxon>Lecanoromycetes</taxon>
        <taxon>OSLEUM clade</taxon>
        <taxon>Lecanoromycetidae</taxon>
        <taxon>Caliciales</taxon>
        <taxon>Physciaceae</taxon>
        <taxon>Heterodermia</taxon>
    </lineage>
</organism>
<keyword evidence="2" id="KW-1185">Reference proteome</keyword>
<reference evidence="1" key="1">
    <citation type="submission" date="2021-03" db="EMBL/GenBank/DDBJ databases">
        <authorList>
            <person name="Tagirdzhanova G."/>
        </authorList>
    </citation>
    <scope>NUCLEOTIDE SEQUENCE</scope>
</reference>
<name>A0A8H3G4V7_9LECA</name>
<accession>A0A8H3G4V7</accession>
<gene>
    <name evidence="1" type="ORF">HETSPECPRED_009293</name>
</gene>
<sequence>MEQNLKAPALNEGEQAPLGLLDLPRELRDMIYSYIGPLTRMDRIREYMFLRCHELLSKAVSYRLKDRSLAQIAQQLDEEEKTYEQWKAKQAHIEILMSLKPERPPWLYATPRRTLPKTRRPNEQTRKELVSLLRANDPEGYWDVDQMLWEIRECARCPPDLCARKGGLQQLLEEKNHDELFLRIRADREILESMTSGDDPDAAEGYRDSISCFVLDHFETIYTYPESGSELVMEGQRWRYKKRVILSRKELARQSRRMRAAPPISTRFFNGNFNGNYHFPNNYDEIEDPGLQLLELVSGLLGNWFSSAG</sequence>